<accession>A0ABT2X8I5</accession>
<keyword evidence="9" id="KW-0902">Two-component regulatory system</keyword>
<dbReference type="InterPro" id="IPR003660">
    <property type="entry name" value="HAMP_dom"/>
</dbReference>
<keyword evidence="4" id="KW-0597">Phosphoprotein</keyword>
<dbReference type="GO" id="GO:0016301">
    <property type="term" value="F:kinase activity"/>
    <property type="evidence" value="ECO:0007669"/>
    <property type="project" value="UniProtKB-KW"/>
</dbReference>
<name>A0ABT2X8I5_9RHOB</name>
<comment type="catalytic activity">
    <reaction evidence="1">
        <text>ATP + protein L-histidine = ADP + protein N-phospho-L-histidine.</text>
        <dbReference type="EC" id="2.7.13.3"/>
    </reaction>
</comment>
<sequence length="455" mass="48241">MRRAPLSLRLRLVLQLLGIAAVLAIVLYFTVRTVADQAAEASQDGVLGAATLAIAESLQGGDDGVSVDLPYEAFSILGSISADRVFYRIDARGLTLTGYDDLPLPPEAGAAVAPVFYTSPYRDTEVRVAAVARMVLVARKPVPVLVMVAQTRQGQEAIAQRVAQRAAAIGLGSFVLAAALSLLTAGSVLGPINRLAAAVARRGPQDLRAVDHPTPVELRPLITALNGFIARLRGALARTETFIAEAAHHIRTPLATVRARAEIALRQSQSEEMRESLRAVIRAVEESSRSAGQLLDHATVVARSDRLADESVDLAKLLAAQADAFLPTADLKDLTLRVTAEPARVQGDRALIEAALRNLIDNAIKYSPPETMIDLALRPGDPVLIEVADRGRGLSGQKPGRLTKRFARGENARDVIGSGLGLTIVAEVAAAHGGRFDLTEREGGGTCARLYLPSA</sequence>
<dbReference type="InterPro" id="IPR003594">
    <property type="entry name" value="HATPase_dom"/>
</dbReference>
<organism evidence="14 15">
    <name type="scientific">Albidovulum salinarum</name>
    <dbReference type="NCBI Taxonomy" id="2984153"/>
    <lineage>
        <taxon>Bacteria</taxon>
        <taxon>Pseudomonadati</taxon>
        <taxon>Pseudomonadota</taxon>
        <taxon>Alphaproteobacteria</taxon>
        <taxon>Rhodobacterales</taxon>
        <taxon>Paracoccaceae</taxon>
        <taxon>Albidovulum</taxon>
    </lineage>
</organism>
<evidence type="ECO:0000256" key="4">
    <source>
        <dbReference type="ARBA" id="ARBA00022553"/>
    </source>
</evidence>
<keyword evidence="15" id="KW-1185">Reference proteome</keyword>
<reference evidence="14 15" key="1">
    <citation type="submission" date="2022-10" db="EMBL/GenBank/DDBJ databases">
        <title>Defluviimonas sp. nov., isolated from ocean surface sediments.</title>
        <authorList>
            <person name="He W."/>
            <person name="Wang L."/>
            <person name="Zhang D.-F."/>
        </authorList>
    </citation>
    <scope>NUCLEOTIDE SEQUENCE [LARGE SCALE GENOMIC DNA]</scope>
    <source>
        <strain evidence="14 15">WL0024</strain>
    </source>
</reference>
<evidence type="ECO:0000256" key="7">
    <source>
        <dbReference type="ARBA" id="ARBA00022777"/>
    </source>
</evidence>
<evidence type="ECO:0000256" key="3">
    <source>
        <dbReference type="ARBA" id="ARBA00012438"/>
    </source>
</evidence>
<dbReference type="InterPro" id="IPR036097">
    <property type="entry name" value="HisK_dim/P_sf"/>
</dbReference>
<dbReference type="Gene3D" id="3.30.565.10">
    <property type="entry name" value="Histidine kinase-like ATPase, C-terminal domain"/>
    <property type="match status" value="1"/>
</dbReference>
<keyword evidence="5" id="KW-0808">Transferase</keyword>
<dbReference type="RefSeq" id="WP_263335139.1">
    <property type="nucleotide sequence ID" value="NZ_JAOVQO010000007.1"/>
</dbReference>
<dbReference type="InterPro" id="IPR036890">
    <property type="entry name" value="HATPase_C_sf"/>
</dbReference>
<evidence type="ECO:0000256" key="2">
    <source>
        <dbReference type="ARBA" id="ARBA00004370"/>
    </source>
</evidence>
<evidence type="ECO:0000256" key="9">
    <source>
        <dbReference type="ARBA" id="ARBA00023012"/>
    </source>
</evidence>
<evidence type="ECO:0000256" key="5">
    <source>
        <dbReference type="ARBA" id="ARBA00022679"/>
    </source>
</evidence>
<feature type="transmembrane region" description="Helical" evidence="11">
    <location>
        <begin position="12"/>
        <end position="31"/>
    </location>
</feature>
<dbReference type="InterPro" id="IPR003661">
    <property type="entry name" value="HisK_dim/P_dom"/>
</dbReference>
<dbReference type="PROSITE" id="PS50885">
    <property type="entry name" value="HAMP"/>
    <property type="match status" value="1"/>
</dbReference>
<evidence type="ECO:0000256" key="10">
    <source>
        <dbReference type="ARBA" id="ARBA00023136"/>
    </source>
</evidence>
<feature type="domain" description="Histidine kinase" evidence="12">
    <location>
        <begin position="245"/>
        <end position="455"/>
    </location>
</feature>
<evidence type="ECO:0000259" key="12">
    <source>
        <dbReference type="PROSITE" id="PS50109"/>
    </source>
</evidence>
<evidence type="ECO:0000259" key="13">
    <source>
        <dbReference type="PROSITE" id="PS50885"/>
    </source>
</evidence>
<dbReference type="SUPFAM" id="SSF47384">
    <property type="entry name" value="Homodimeric domain of signal transducing histidine kinase"/>
    <property type="match status" value="1"/>
</dbReference>
<keyword evidence="10 11" id="KW-0472">Membrane</keyword>
<dbReference type="InterPro" id="IPR005467">
    <property type="entry name" value="His_kinase_dom"/>
</dbReference>
<dbReference type="SMART" id="SM00304">
    <property type="entry name" value="HAMP"/>
    <property type="match status" value="1"/>
</dbReference>
<gene>
    <name evidence="14" type="ORF">OEZ60_08680</name>
</gene>
<dbReference type="EMBL" id="JAOVQO010000007">
    <property type="protein sequence ID" value="MCU9848080.1"/>
    <property type="molecule type" value="Genomic_DNA"/>
</dbReference>
<evidence type="ECO:0000256" key="11">
    <source>
        <dbReference type="SAM" id="Phobius"/>
    </source>
</evidence>
<evidence type="ECO:0000256" key="6">
    <source>
        <dbReference type="ARBA" id="ARBA00022692"/>
    </source>
</evidence>
<dbReference type="CDD" id="cd00082">
    <property type="entry name" value="HisKA"/>
    <property type="match status" value="1"/>
</dbReference>
<keyword evidence="6 11" id="KW-0812">Transmembrane</keyword>
<protein>
    <recommendedName>
        <fullName evidence="3">histidine kinase</fullName>
        <ecNumber evidence="3">2.7.13.3</ecNumber>
    </recommendedName>
</protein>
<dbReference type="PANTHER" id="PTHR45436">
    <property type="entry name" value="SENSOR HISTIDINE KINASE YKOH"/>
    <property type="match status" value="1"/>
</dbReference>
<dbReference type="Proteomes" id="UP001209535">
    <property type="component" value="Unassembled WGS sequence"/>
</dbReference>
<dbReference type="PRINTS" id="PR00344">
    <property type="entry name" value="BCTRLSENSOR"/>
</dbReference>
<evidence type="ECO:0000256" key="8">
    <source>
        <dbReference type="ARBA" id="ARBA00022989"/>
    </source>
</evidence>
<dbReference type="InterPro" id="IPR004358">
    <property type="entry name" value="Sig_transdc_His_kin-like_C"/>
</dbReference>
<comment type="subcellular location">
    <subcellularLocation>
        <location evidence="2">Membrane</location>
    </subcellularLocation>
</comment>
<dbReference type="Pfam" id="PF02518">
    <property type="entry name" value="HATPase_c"/>
    <property type="match status" value="1"/>
</dbReference>
<dbReference type="Pfam" id="PF00672">
    <property type="entry name" value="HAMP"/>
    <property type="match status" value="1"/>
</dbReference>
<dbReference type="InterPro" id="IPR050428">
    <property type="entry name" value="TCS_sensor_his_kinase"/>
</dbReference>
<dbReference type="EC" id="2.7.13.3" evidence="3"/>
<dbReference type="Pfam" id="PF00512">
    <property type="entry name" value="HisKA"/>
    <property type="match status" value="1"/>
</dbReference>
<dbReference type="PANTHER" id="PTHR45436:SF1">
    <property type="entry name" value="SENSOR PROTEIN QSEC"/>
    <property type="match status" value="1"/>
</dbReference>
<dbReference type="PROSITE" id="PS50109">
    <property type="entry name" value="HIS_KIN"/>
    <property type="match status" value="1"/>
</dbReference>
<dbReference type="SMART" id="SM00387">
    <property type="entry name" value="HATPase_c"/>
    <property type="match status" value="1"/>
</dbReference>
<dbReference type="Pfam" id="PF08521">
    <property type="entry name" value="2CSK_N"/>
    <property type="match status" value="1"/>
</dbReference>
<dbReference type="SMART" id="SM00388">
    <property type="entry name" value="HisKA"/>
    <property type="match status" value="1"/>
</dbReference>
<keyword evidence="8 11" id="KW-1133">Transmembrane helix</keyword>
<evidence type="ECO:0000313" key="15">
    <source>
        <dbReference type="Proteomes" id="UP001209535"/>
    </source>
</evidence>
<dbReference type="Gene3D" id="1.10.287.130">
    <property type="match status" value="1"/>
</dbReference>
<dbReference type="CDD" id="cd00075">
    <property type="entry name" value="HATPase"/>
    <property type="match status" value="1"/>
</dbReference>
<proteinExistence type="predicted"/>
<comment type="caution">
    <text evidence="14">The sequence shown here is derived from an EMBL/GenBank/DDBJ whole genome shotgun (WGS) entry which is preliminary data.</text>
</comment>
<evidence type="ECO:0000256" key="1">
    <source>
        <dbReference type="ARBA" id="ARBA00000085"/>
    </source>
</evidence>
<feature type="domain" description="HAMP" evidence="13">
    <location>
        <begin position="186"/>
        <end position="237"/>
    </location>
</feature>
<dbReference type="InterPro" id="IPR013727">
    <property type="entry name" value="2CSK_N"/>
</dbReference>
<dbReference type="SUPFAM" id="SSF55874">
    <property type="entry name" value="ATPase domain of HSP90 chaperone/DNA topoisomerase II/histidine kinase"/>
    <property type="match status" value="1"/>
</dbReference>
<keyword evidence="7 14" id="KW-0418">Kinase</keyword>
<evidence type="ECO:0000313" key="14">
    <source>
        <dbReference type="EMBL" id="MCU9848080.1"/>
    </source>
</evidence>